<dbReference type="Proteomes" id="UP000519023">
    <property type="component" value="Unassembled WGS sequence"/>
</dbReference>
<proteinExistence type="predicted"/>
<feature type="domain" description="Cytochrome c" evidence="7">
    <location>
        <begin position="58"/>
        <end position="136"/>
    </location>
</feature>
<dbReference type="EMBL" id="JABBFV010000003">
    <property type="protein sequence ID" value="NML09714.1"/>
    <property type="molecule type" value="Genomic_DNA"/>
</dbReference>
<dbReference type="Gene3D" id="1.10.760.10">
    <property type="entry name" value="Cytochrome c-like domain"/>
    <property type="match status" value="1"/>
</dbReference>
<dbReference type="GO" id="GO:0020037">
    <property type="term" value="F:heme binding"/>
    <property type="evidence" value="ECO:0007669"/>
    <property type="project" value="InterPro"/>
</dbReference>
<comment type="caution">
    <text evidence="8">The sequence shown here is derived from an EMBL/GenBank/DDBJ whole genome shotgun (WGS) entry which is preliminary data.</text>
</comment>
<keyword evidence="9" id="KW-1185">Reference proteome</keyword>
<gene>
    <name evidence="8" type="ORF">HHL08_06055</name>
</gene>
<keyword evidence="3 4" id="KW-0408">Iron</keyword>
<keyword evidence="1 4" id="KW-0349">Heme</keyword>
<feature type="compositionally biased region" description="Polar residues" evidence="5">
    <location>
        <begin position="11"/>
        <end position="20"/>
    </location>
</feature>
<organism evidence="8 9">
    <name type="scientific">Sphingobium psychrophilum</name>
    <dbReference type="NCBI Taxonomy" id="2728834"/>
    <lineage>
        <taxon>Bacteria</taxon>
        <taxon>Pseudomonadati</taxon>
        <taxon>Pseudomonadota</taxon>
        <taxon>Alphaproteobacteria</taxon>
        <taxon>Sphingomonadales</taxon>
        <taxon>Sphingomonadaceae</taxon>
        <taxon>Sphingobium</taxon>
    </lineage>
</organism>
<evidence type="ECO:0000256" key="5">
    <source>
        <dbReference type="SAM" id="MobiDB-lite"/>
    </source>
</evidence>
<protein>
    <submittedName>
        <fullName evidence="8">Cytochrome c</fullName>
    </submittedName>
</protein>
<feature type="signal peptide" evidence="6">
    <location>
        <begin position="1"/>
        <end position="48"/>
    </location>
</feature>
<keyword evidence="2 4" id="KW-0479">Metal-binding</keyword>
<accession>A0A7X9ZT00</accession>
<dbReference type="GO" id="GO:0046872">
    <property type="term" value="F:metal ion binding"/>
    <property type="evidence" value="ECO:0007669"/>
    <property type="project" value="UniProtKB-KW"/>
</dbReference>
<keyword evidence="6" id="KW-0732">Signal</keyword>
<dbReference type="InterPro" id="IPR009056">
    <property type="entry name" value="Cyt_c-like_dom"/>
</dbReference>
<dbReference type="AlphaFoldDB" id="A0A7X9ZT00"/>
<evidence type="ECO:0000256" key="4">
    <source>
        <dbReference type="PROSITE-ProRule" id="PRU00433"/>
    </source>
</evidence>
<dbReference type="Pfam" id="PF13442">
    <property type="entry name" value="Cytochrome_CBB3"/>
    <property type="match status" value="1"/>
</dbReference>
<dbReference type="SUPFAM" id="SSF46626">
    <property type="entry name" value="Cytochrome c"/>
    <property type="match status" value="1"/>
</dbReference>
<name>A0A7X9ZT00_9SPHN</name>
<evidence type="ECO:0000313" key="8">
    <source>
        <dbReference type="EMBL" id="NML09714.1"/>
    </source>
</evidence>
<feature type="compositionally biased region" description="Basic and acidic residues" evidence="5">
    <location>
        <begin position="1"/>
        <end position="10"/>
    </location>
</feature>
<feature type="region of interest" description="Disordered" evidence="5">
    <location>
        <begin position="1"/>
        <end position="26"/>
    </location>
</feature>
<dbReference type="PANTHER" id="PTHR35008">
    <property type="entry name" value="BLL4482 PROTEIN-RELATED"/>
    <property type="match status" value="1"/>
</dbReference>
<evidence type="ECO:0000259" key="7">
    <source>
        <dbReference type="PROSITE" id="PS51007"/>
    </source>
</evidence>
<dbReference type="GO" id="GO:0009055">
    <property type="term" value="F:electron transfer activity"/>
    <property type="evidence" value="ECO:0007669"/>
    <property type="project" value="InterPro"/>
</dbReference>
<dbReference type="InterPro" id="IPR036909">
    <property type="entry name" value="Cyt_c-like_dom_sf"/>
</dbReference>
<sequence length="161" mass="16977">MAAGWKDRSCRASTRSPRSTNARRRPEVRRTLIRLALLTALAAAPALADSPGGRPVKLALPDGEQVYKQVCAACHLAQAQGSPDGAVPALAHNAKLATADYPISVVMKGQGGMPWFSEMLTPGQVAAVVGYVRTHFDNSYADPVAEADVKRIAAAIKGSEE</sequence>
<dbReference type="InterPro" id="IPR051459">
    <property type="entry name" value="Cytochrome_c-type_DH"/>
</dbReference>
<feature type="chain" id="PRO_5031162871" evidence="6">
    <location>
        <begin position="49"/>
        <end position="161"/>
    </location>
</feature>
<evidence type="ECO:0000256" key="1">
    <source>
        <dbReference type="ARBA" id="ARBA00022617"/>
    </source>
</evidence>
<dbReference type="PANTHER" id="PTHR35008:SF9">
    <property type="entry name" value="CYTOCHROME C DOMAIN-CONTAINING PROTEIN"/>
    <property type="match status" value="1"/>
</dbReference>
<evidence type="ECO:0000256" key="6">
    <source>
        <dbReference type="SAM" id="SignalP"/>
    </source>
</evidence>
<evidence type="ECO:0000313" key="9">
    <source>
        <dbReference type="Proteomes" id="UP000519023"/>
    </source>
</evidence>
<evidence type="ECO:0000256" key="2">
    <source>
        <dbReference type="ARBA" id="ARBA00022723"/>
    </source>
</evidence>
<reference evidence="8 9" key="1">
    <citation type="submission" date="2020-04" db="EMBL/GenBank/DDBJ databases">
        <title>Sphingobium sp. AR-3-1 isolated from Arctic soil.</title>
        <authorList>
            <person name="Dahal R.H."/>
            <person name="Chaudhary D.K."/>
        </authorList>
    </citation>
    <scope>NUCLEOTIDE SEQUENCE [LARGE SCALE GENOMIC DNA]</scope>
    <source>
        <strain evidence="8 9">AR-3-1</strain>
    </source>
</reference>
<dbReference type="PROSITE" id="PS51007">
    <property type="entry name" value="CYTC"/>
    <property type="match status" value="1"/>
</dbReference>
<evidence type="ECO:0000256" key="3">
    <source>
        <dbReference type="ARBA" id="ARBA00023004"/>
    </source>
</evidence>